<accession>A0A1I7Z5X5</accession>
<evidence type="ECO:0000256" key="2">
    <source>
        <dbReference type="SAM" id="MobiDB-lite"/>
    </source>
</evidence>
<organism evidence="3 4">
    <name type="scientific">Steinernema glaseri</name>
    <dbReference type="NCBI Taxonomy" id="37863"/>
    <lineage>
        <taxon>Eukaryota</taxon>
        <taxon>Metazoa</taxon>
        <taxon>Ecdysozoa</taxon>
        <taxon>Nematoda</taxon>
        <taxon>Chromadorea</taxon>
        <taxon>Rhabditida</taxon>
        <taxon>Tylenchina</taxon>
        <taxon>Panagrolaimomorpha</taxon>
        <taxon>Strongyloidoidea</taxon>
        <taxon>Steinernematidae</taxon>
        <taxon>Steinernema</taxon>
    </lineage>
</organism>
<dbReference type="WBParaSite" id="L893_g23152.t1">
    <property type="protein sequence ID" value="L893_g23152.t1"/>
    <property type="gene ID" value="L893_g23152"/>
</dbReference>
<feature type="compositionally biased region" description="Polar residues" evidence="2">
    <location>
        <begin position="107"/>
        <end position="117"/>
    </location>
</feature>
<dbReference type="Proteomes" id="UP000095287">
    <property type="component" value="Unplaced"/>
</dbReference>
<evidence type="ECO:0000313" key="3">
    <source>
        <dbReference type="Proteomes" id="UP000095287"/>
    </source>
</evidence>
<sequence>MAEIEKFKALRDQIGRVAQALLQKAEVRKSMKEQKKELEADLSKRENESFDCAKEMRLATEAAEDARAEREVAAARRQVMAEILDIRSSPIKCKPRLQVGMEHPGCRSSNDQGIAKK</sequence>
<feature type="coiled-coil region" evidence="1">
    <location>
        <begin position="17"/>
        <end position="78"/>
    </location>
</feature>
<evidence type="ECO:0000256" key="1">
    <source>
        <dbReference type="SAM" id="Coils"/>
    </source>
</evidence>
<feature type="region of interest" description="Disordered" evidence="2">
    <location>
        <begin position="95"/>
        <end position="117"/>
    </location>
</feature>
<keyword evidence="3" id="KW-1185">Reference proteome</keyword>
<keyword evidence="1" id="KW-0175">Coiled coil</keyword>
<name>A0A1I7Z5X5_9BILA</name>
<dbReference type="AlphaFoldDB" id="A0A1I7Z5X5"/>
<proteinExistence type="predicted"/>
<evidence type="ECO:0000313" key="4">
    <source>
        <dbReference type="WBParaSite" id="L893_g23152.t1"/>
    </source>
</evidence>
<reference evidence="4" key="1">
    <citation type="submission" date="2016-11" db="UniProtKB">
        <authorList>
            <consortium name="WormBaseParasite"/>
        </authorList>
    </citation>
    <scope>IDENTIFICATION</scope>
</reference>
<protein>
    <submittedName>
        <fullName evidence="4">OBERON-like protein</fullName>
    </submittedName>
</protein>